<dbReference type="AlphaFoldDB" id="A0A6A6A7H6"/>
<feature type="compositionally biased region" description="Low complexity" evidence="1">
    <location>
        <begin position="269"/>
        <end position="280"/>
    </location>
</feature>
<feature type="compositionally biased region" description="Low complexity" evidence="1">
    <location>
        <begin position="496"/>
        <end position="507"/>
    </location>
</feature>
<feature type="compositionally biased region" description="Polar residues" evidence="1">
    <location>
        <begin position="468"/>
        <end position="479"/>
    </location>
</feature>
<dbReference type="RefSeq" id="XP_033521925.1">
    <property type="nucleotide sequence ID" value="XM_033666017.1"/>
</dbReference>
<evidence type="ECO:0000256" key="1">
    <source>
        <dbReference type="SAM" id="MobiDB-lite"/>
    </source>
</evidence>
<sequence>MAFEKMDAERKPWLAMGFGCCASRDDVVDEECEASRIIGTPGMQICYEEPRSVPQPRAEPTTSRPTTSHSIKQHVSQWVMESRETLALPRRSQSKPRPSISGPMDFKHCDGLDGIQSMVNDASAPIRRRQSYRPLELSFYFPDGRLSPLPDFCDNRCSTGSKELEVPAEAHVHVRDSRTNSLSSNPSNSSYLIQRKPVGSGSQRSSMQSQKSFSTHERRLSGTTMATMATPTLAFLEEEPRPTADSLVEQPPTLQRSRTSGTLSPPQVLSRLSSPSRARANTAPTRPGSLRRARTDVDEAIRELNTIVEERRASAYRSYTSSPALINRPPPSPSHHVPFIAPTMRMHVRSETLSDIGSAFSTPLDNKPLPTPPQGIPPPMPRRLTLYPPSRVTPGALTSNPITPPAPTTPPAPVTPNTATAITRLGAWIKRSIPTNTTSPSFPSSTSLKSQPSVPFYKCEPQAPLASRPSTAGSRTLCHTRQDSQDSEKTATVTLRSSSSRSPSPTSDVAAYARANVLKGQGKTRRVPAPLILIKDKEILVEAALGSARSTRSLKPPQSPHYGLLRGMELTGKDVGVNAQRSSAFVPSPSAVGVAF</sequence>
<feature type="region of interest" description="Disordered" evidence="1">
    <location>
        <begin position="362"/>
        <end position="418"/>
    </location>
</feature>
<evidence type="ECO:0000313" key="2">
    <source>
        <dbReference type="EMBL" id="KAF2127536.1"/>
    </source>
</evidence>
<reference evidence="2" key="1">
    <citation type="journal article" date="2020" name="Stud. Mycol.">
        <title>101 Dothideomycetes genomes: a test case for predicting lifestyles and emergence of pathogens.</title>
        <authorList>
            <person name="Haridas S."/>
            <person name="Albert R."/>
            <person name="Binder M."/>
            <person name="Bloem J."/>
            <person name="Labutti K."/>
            <person name="Salamov A."/>
            <person name="Andreopoulos B."/>
            <person name="Baker S."/>
            <person name="Barry K."/>
            <person name="Bills G."/>
            <person name="Bluhm B."/>
            <person name="Cannon C."/>
            <person name="Castanera R."/>
            <person name="Culley D."/>
            <person name="Daum C."/>
            <person name="Ezra D."/>
            <person name="Gonzalez J."/>
            <person name="Henrissat B."/>
            <person name="Kuo A."/>
            <person name="Liang C."/>
            <person name="Lipzen A."/>
            <person name="Lutzoni F."/>
            <person name="Magnuson J."/>
            <person name="Mondo S."/>
            <person name="Nolan M."/>
            <person name="Ohm R."/>
            <person name="Pangilinan J."/>
            <person name="Park H.-J."/>
            <person name="Ramirez L."/>
            <person name="Alfaro M."/>
            <person name="Sun H."/>
            <person name="Tritt A."/>
            <person name="Yoshinaga Y."/>
            <person name="Zwiers L.-H."/>
            <person name="Turgeon B."/>
            <person name="Goodwin S."/>
            <person name="Spatafora J."/>
            <person name="Crous P."/>
            <person name="Grigoriev I."/>
        </authorList>
    </citation>
    <scope>NUCLEOTIDE SEQUENCE</scope>
    <source>
        <strain evidence="2">CBS 119687</strain>
    </source>
</reference>
<feature type="compositionally biased region" description="Low complexity" evidence="1">
    <location>
        <begin position="434"/>
        <end position="455"/>
    </location>
</feature>
<evidence type="ECO:0000313" key="3">
    <source>
        <dbReference type="Proteomes" id="UP000799771"/>
    </source>
</evidence>
<dbReference type="EMBL" id="ML977510">
    <property type="protein sequence ID" value="KAF2127536.1"/>
    <property type="molecule type" value="Genomic_DNA"/>
</dbReference>
<feature type="compositionally biased region" description="Polar residues" evidence="1">
    <location>
        <begin position="252"/>
        <end position="267"/>
    </location>
</feature>
<dbReference type="Proteomes" id="UP000799771">
    <property type="component" value="Unassembled WGS sequence"/>
</dbReference>
<feature type="compositionally biased region" description="Low complexity" evidence="1">
    <location>
        <begin position="200"/>
        <end position="213"/>
    </location>
</feature>
<feature type="compositionally biased region" description="Pro residues" evidence="1">
    <location>
        <begin position="402"/>
        <end position="414"/>
    </location>
</feature>
<feature type="compositionally biased region" description="Basic and acidic residues" evidence="1">
    <location>
        <begin position="168"/>
        <end position="178"/>
    </location>
</feature>
<feature type="compositionally biased region" description="Pro residues" evidence="1">
    <location>
        <begin position="369"/>
        <end position="381"/>
    </location>
</feature>
<accession>A0A6A6A7H6</accession>
<feature type="compositionally biased region" description="Polar residues" evidence="1">
    <location>
        <begin position="60"/>
        <end position="73"/>
    </location>
</feature>
<feature type="region of interest" description="Disordered" evidence="1">
    <location>
        <begin position="168"/>
        <end position="227"/>
    </location>
</feature>
<feature type="region of interest" description="Disordered" evidence="1">
    <location>
        <begin position="50"/>
        <end position="73"/>
    </location>
</feature>
<keyword evidence="3" id="KW-1185">Reference proteome</keyword>
<dbReference type="OrthoDB" id="3595619at2759"/>
<feature type="region of interest" description="Disordered" evidence="1">
    <location>
        <begin position="239"/>
        <end position="294"/>
    </location>
</feature>
<protein>
    <submittedName>
        <fullName evidence="2">Uncharacterized protein</fullName>
    </submittedName>
</protein>
<feature type="compositionally biased region" description="Low complexity" evidence="1">
    <location>
        <begin position="179"/>
        <end position="190"/>
    </location>
</feature>
<dbReference type="GeneID" id="54406449"/>
<gene>
    <name evidence="2" type="ORF">P153DRAFT_343689</name>
</gene>
<feature type="compositionally biased region" description="Basic and acidic residues" evidence="1">
    <location>
        <begin position="480"/>
        <end position="489"/>
    </location>
</feature>
<proteinExistence type="predicted"/>
<feature type="region of interest" description="Disordered" evidence="1">
    <location>
        <begin position="434"/>
        <end position="508"/>
    </location>
</feature>
<name>A0A6A6A7H6_9PLEO</name>
<organism evidence="2 3">
    <name type="scientific">Dothidotthia symphoricarpi CBS 119687</name>
    <dbReference type="NCBI Taxonomy" id="1392245"/>
    <lineage>
        <taxon>Eukaryota</taxon>
        <taxon>Fungi</taxon>
        <taxon>Dikarya</taxon>
        <taxon>Ascomycota</taxon>
        <taxon>Pezizomycotina</taxon>
        <taxon>Dothideomycetes</taxon>
        <taxon>Pleosporomycetidae</taxon>
        <taxon>Pleosporales</taxon>
        <taxon>Dothidotthiaceae</taxon>
        <taxon>Dothidotthia</taxon>
    </lineage>
</organism>